<reference evidence="2 3" key="1">
    <citation type="submission" date="2024-09" db="EMBL/GenBank/DDBJ databases">
        <title>Chromosome-scale assembly of Riccia fluitans.</title>
        <authorList>
            <person name="Paukszto L."/>
            <person name="Sawicki J."/>
            <person name="Karawczyk K."/>
            <person name="Piernik-Szablinska J."/>
            <person name="Szczecinska M."/>
            <person name="Mazdziarz M."/>
        </authorList>
    </citation>
    <scope>NUCLEOTIDE SEQUENCE [LARGE SCALE GENOMIC DNA]</scope>
    <source>
        <strain evidence="2">Rf_01</strain>
        <tissue evidence="2">Aerial parts of the thallus</tissue>
    </source>
</reference>
<evidence type="ECO:0000313" key="2">
    <source>
        <dbReference type="EMBL" id="KAL2650597.1"/>
    </source>
</evidence>
<evidence type="ECO:0000256" key="1">
    <source>
        <dbReference type="SAM" id="Phobius"/>
    </source>
</evidence>
<name>A0ABD1ZGN1_9MARC</name>
<dbReference type="EMBL" id="JBHFFA010000001">
    <property type="protein sequence ID" value="KAL2650597.1"/>
    <property type="molecule type" value="Genomic_DNA"/>
</dbReference>
<accession>A0ABD1ZGN1</accession>
<keyword evidence="3" id="KW-1185">Reference proteome</keyword>
<gene>
    <name evidence="2" type="ORF">R1flu_018725</name>
</gene>
<organism evidence="2 3">
    <name type="scientific">Riccia fluitans</name>
    <dbReference type="NCBI Taxonomy" id="41844"/>
    <lineage>
        <taxon>Eukaryota</taxon>
        <taxon>Viridiplantae</taxon>
        <taxon>Streptophyta</taxon>
        <taxon>Embryophyta</taxon>
        <taxon>Marchantiophyta</taxon>
        <taxon>Marchantiopsida</taxon>
        <taxon>Marchantiidae</taxon>
        <taxon>Marchantiales</taxon>
        <taxon>Ricciaceae</taxon>
        <taxon>Riccia</taxon>
    </lineage>
</organism>
<keyword evidence="1" id="KW-0472">Membrane</keyword>
<feature type="transmembrane region" description="Helical" evidence="1">
    <location>
        <begin position="20"/>
        <end position="42"/>
    </location>
</feature>
<keyword evidence="1" id="KW-0812">Transmembrane</keyword>
<sequence>MKVEETTTATGGRELPLALLLPALPVACLTCCTLALACLGIAGRASREVNNRNKGKGNSSLTTSDLIVYAVCLRGFRLRCRSEVDTLALNAFLLFLLLPAIRERKERGKRGS</sequence>
<dbReference type="AlphaFoldDB" id="A0ABD1ZGN1"/>
<proteinExistence type="predicted"/>
<evidence type="ECO:0000313" key="3">
    <source>
        <dbReference type="Proteomes" id="UP001605036"/>
    </source>
</evidence>
<keyword evidence="1" id="KW-1133">Transmembrane helix</keyword>
<dbReference type="Proteomes" id="UP001605036">
    <property type="component" value="Unassembled WGS sequence"/>
</dbReference>
<comment type="caution">
    <text evidence="2">The sequence shown here is derived from an EMBL/GenBank/DDBJ whole genome shotgun (WGS) entry which is preliminary data.</text>
</comment>
<protein>
    <submittedName>
        <fullName evidence="2">Uncharacterized protein</fullName>
    </submittedName>
</protein>